<name>A0A0D0BVC3_9AGAR</name>
<sequence length="60" mass="7065">MFHLPKLVHIICPYREFHCSAAFERKDGTPFKFRHISQYSQVPLFWPAQWSLPSGCSCHT</sequence>
<gene>
    <name evidence="1" type="ORF">GYMLUDRAFT_927282</name>
</gene>
<keyword evidence="2" id="KW-1185">Reference proteome</keyword>
<organism evidence="1 2">
    <name type="scientific">Collybiopsis luxurians FD-317 M1</name>
    <dbReference type="NCBI Taxonomy" id="944289"/>
    <lineage>
        <taxon>Eukaryota</taxon>
        <taxon>Fungi</taxon>
        <taxon>Dikarya</taxon>
        <taxon>Basidiomycota</taxon>
        <taxon>Agaricomycotina</taxon>
        <taxon>Agaricomycetes</taxon>
        <taxon>Agaricomycetidae</taxon>
        <taxon>Agaricales</taxon>
        <taxon>Marasmiineae</taxon>
        <taxon>Omphalotaceae</taxon>
        <taxon>Collybiopsis</taxon>
        <taxon>Collybiopsis luxurians</taxon>
    </lineage>
</organism>
<protein>
    <submittedName>
        <fullName evidence="1">Uncharacterized protein</fullName>
    </submittedName>
</protein>
<proteinExistence type="predicted"/>
<evidence type="ECO:0000313" key="1">
    <source>
        <dbReference type="EMBL" id="KIK53574.1"/>
    </source>
</evidence>
<evidence type="ECO:0000313" key="2">
    <source>
        <dbReference type="Proteomes" id="UP000053593"/>
    </source>
</evidence>
<dbReference type="Proteomes" id="UP000053593">
    <property type="component" value="Unassembled WGS sequence"/>
</dbReference>
<reference evidence="1 2" key="1">
    <citation type="submission" date="2014-04" db="EMBL/GenBank/DDBJ databases">
        <title>Evolutionary Origins and Diversification of the Mycorrhizal Mutualists.</title>
        <authorList>
            <consortium name="DOE Joint Genome Institute"/>
            <consortium name="Mycorrhizal Genomics Consortium"/>
            <person name="Kohler A."/>
            <person name="Kuo A."/>
            <person name="Nagy L.G."/>
            <person name="Floudas D."/>
            <person name="Copeland A."/>
            <person name="Barry K.W."/>
            <person name="Cichocki N."/>
            <person name="Veneault-Fourrey C."/>
            <person name="LaButti K."/>
            <person name="Lindquist E.A."/>
            <person name="Lipzen A."/>
            <person name="Lundell T."/>
            <person name="Morin E."/>
            <person name="Murat C."/>
            <person name="Riley R."/>
            <person name="Ohm R."/>
            <person name="Sun H."/>
            <person name="Tunlid A."/>
            <person name="Henrissat B."/>
            <person name="Grigoriev I.V."/>
            <person name="Hibbett D.S."/>
            <person name="Martin F."/>
        </authorList>
    </citation>
    <scope>NUCLEOTIDE SEQUENCE [LARGE SCALE GENOMIC DNA]</scope>
    <source>
        <strain evidence="1 2">FD-317 M1</strain>
    </source>
</reference>
<dbReference type="AlphaFoldDB" id="A0A0D0BVC3"/>
<dbReference type="EMBL" id="KN834827">
    <property type="protein sequence ID" value="KIK53574.1"/>
    <property type="molecule type" value="Genomic_DNA"/>
</dbReference>
<dbReference type="HOGENOM" id="CLU_2941979_0_0_1"/>
<accession>A0A0D0BVC3</accession>